<dbReference type="InterPro" id="IPR027417">
    <property type="entry name" value="P-loop_NTPase"/>
</dbReference>
<keyword evidence="8" id="KW-1278">Translocase</keyword>
<dbReference type="AlphaFoldDB" id="A0A0D2G8U2"/>
<evidence type="ECO:0000256" key="7">
    <source>
        <dbReference type="ARBA" id="ARBA00022840"/>
    </source>
</evidence>
<keyword evidence="13" id="KW-1185">Reference proteome</keyword>
<feature type="domain" description="ABC transporter" evidence="11">
    <location>
        <begin position="2"/>
        <end position="241"/>
    </location>
</feature>
<feature type="domain" description="ABC transporter" evidence="11">
    <location>
        <begin position="265"/>
        <end position="492"/>
    </location>
</feature>
<evidence type="ECO:0000256" key="9">
    <source>
        <dbReference type="ARBA" id="ARBA00023136"/>
    </source>
</evidence>
<dbReference type="FunFam" id="3.40.50.300:FF:000224">
    <property type="entry name" value="Energy-coupling factor transporter ATP-binding protein EcfA"/>
    <property type="match status" value="1"/>
</dbReference>
<dbReference type="PROSITE" id="PS00211">
    <property type="entry name" value="ABC_TRANSPORTER_1"/>
    <property type="match status" value="1"/>
</dbReference>
<dbReference type="InterPro" id="IPR015856">
    <property type="entry name" value="ABC_transpr_CbiO/EcfA_su"/>
</dbReference>
<dbReference type="InterPro" id="IPR050095">
    <property type="entry name" value="ECF_ABC_transporter_ATP-bd"/>
</dbReference>
<evidence type="ECO:0000256" key="8">
    <source>
        <dbReference type="ARBA" id="ARBA00022967"/>
    </source>
</evidence>
<comment type="subcellular location">
    <subcellularLocation>
        <location evidence="1">Cell membrane</location>
        <topology evidence="1">Peripheral membrane protein</topology>
    </subcellularLocation>
</comment>
<dbReference type="OrthoDB" id="9809450at2"/>
<dbReference type="STRING" id="1429043.X474_23785"/>
<dbReference type="GO" id="GO:0016887">
    <property type="term" value="F:ATP hydrolysis activity"/>
    <property type="evidence" value="ECO:0007669"/>
    <property type="project" value="InterPro"/>
</dbReference>
<evidence type="ECO:0000313" key="12">
    <source>
        <dbReference type="EMBL" id="KIX11332.1"/>
    </source>
</evidence>
<evidence type="ECO:0000313" key="13">
    <source>
        <dbReference type="Proteomes" id="UP000032233"/>
    </source>
</evidence>
<dbReference type="Proteomes" id="UP000032233">
    <property type="component" value="Unassembled WGS sequence"/>
</dbReference>
<organism evidence="12 13">
    <name type="scientific">Dethiosulfatarculus sandiegensis</name>
    <dbReference type="NCBI Taxonomy" id="1429043"/>
    <lineage>
        <taxon>Bacteria</taxon>
        <taxon>Pseudomonadati</taxon>
        <taxon>Thermodesulfobacteriota</taxon>
        <taxon>Desulfarculia</taxon>
        <taxon>Desulfarculales</taxon>
        <taxon>Desulfarculaceae</taxon>
        <taxon>Dethiosulfatarculus</taxon>
    </lineage>
</organism>
<gene>
    <name evidence="12" type="ORF">X474_23785</name>
</gene>
<keyword evidence="5" id="KW-0677">Repeat</keyword>
<dbReference type="GO" id="GO:0042626">
    <property type="term" value="F:ATPase-coupled transmembrane transporter activity"/>
    <property type="evidence" value="ECO:0007669"/>
    <property type="project" value="TreeGrafter"/>
</dbReference>
<dbReference type="PANTHER" id="PTHR43553">
    <property type="entry name" value="HEAVY METAL TRANSPORTER"/>
    <property type="match status" value="1"/>
</dbReference>
<comment type="similarity">
    <text evidence="2">Belongs to the ABC transporter superfamily.</text>
</comment>
<evidence type="ECO:0000256" key="10">
    <source>
        <dbReference type="ARBA" id="ARBA00025157"/>
    </source>
</evidence>
<dbReference type="Pfam" id="PF00005">
    <property type="entry name" value="ABC_tran"/>
    <property type="match status" value="2"/>
</dbReference>
<keyword evidence="3" id="KW-0813">Transport</keyword>
<dbReference type="GO" id="GO:0005524">
    <property type="term" value="F:ATP binding"/>
    <property type="evidence" value="ECO:0007669"/>
    <property type="project" value="UniProtKB-KW"/>
</dbReference>
<evidence type="ECO:0000256" key="3">
    <source>
        <dbReference type="ARBA" id="ARBA00022448"/>
    </source>
</evidence>
<reference evidence="12 13" key="1">
    <citation type="submission" date="2013-11" db="EMBL/GenBank/DDBJ databases">
        <title>Metagenomic analysis of a methanogenic consortium involved in long chain n-alkane degradation.</title>
        <authorList>
            <person name="Davidova I.A."/>
            <person name="Callaghan A.V."/>
            <person name="Wawrik B."/>
            <person name="Pruitt S."/>
            <person name="Marks C."/>
            <person name="Duncan K.E."/>
            <person name="Suflita J.M."/>
        </authorList>
    </citation>
    <scope>NUCLEOTIDE SEQUENCE [LARGE SCALE GENOMIC DNA]</scope>
    <source>
        <strain evidence="12 13">SPR</strain>
    </source>
</reference>
<dbReference type="SUPFAM" id="SSF52540">
    <property type="entry name" value="P-loop containing nucleoside triphosphate hydrolases"/>
    <property type="match status" value="2"/>
</dbReference>
<evidence type="ECO:0000256" key="1">
    <source>
        <dbReference type="ARBA" id="ARBA00004202"/>
    </source>
</evidence>
<dbReference type="Gene3D" id="3.40.50.300">
    <property type="entry name" value="P-loop containing nucleotide triphosphate hydrolases"/>
    <property type="match status" value="2"/>
</dbReference>
<dbReference type="InterPro" id="IPR003593">
    <property type="entry name" value="AAA+_ATPase"/>
</dbReference>
<sequence length="497" mass="53874">MLEAKDLSFCYAGADQWALKDVCLKVEQGQCLVLGGSSGCGKSTLVKALCGLIPHFERGIRAGRVFFKGADLADLCMHQIAENIGAVFQNPRSQFFTTSVCDEIAFGCENLGLGRREIIKRLERSLERFGLDPLKEKSIFQLSNGERQKVIMAAIHAMGPDLWVMDEPSSNLDPRAVAQLTDIIKGLKQEGKTLIIAEHRCHYLKDCADRVVLMEKGRIVSDQSAKSFFSQSNEELGRQGLRWAHIPTTNFKAAKPASQVKANQLKARELAFRYGRHKPELLKGLNLQARGGEILGVTGANGAGKTTLAMVLTGLLKERGGKVRLNGELCKAAQRARRCRMVLQESDHQLFAQSAEGELALALGKGGAADGRIKELLAQCGLDHLAARRPQCLSGGEKQRLVIAAALATEPEVLALDEPTSGLDAGSLRQVGDLLKGFAARGGVVLVVTHDYEFILSCCTSVIRLDMGRATTRLPVGEMPAEMHSFLVGEAVPEGFS</sequence>
<keyword evidence="4" id="KW-1003">Cell membrane</keyword>
<evidence type="ECO:0000259" key="11">
    <source>
        <dbReference type="PROSITE" id="PS50893"/>
    </source>
</evidence>
<comment type="function">
    <text evidence="10">Probably part of an ABC transporter complex. Responsible for energy coupling to the transport system.</text>
</comment>
<dbReference type="InParanoid" id="A0A0D2G8U2"/>
<proteinExistence type="inferred from homology"/>
<dbReference type="PANTHER" id="PTHR43553:SF23">
    <property type="entry name" value="ABC TRANSPORTER ATP-BINDING COMPONENT"/>
    <property type="match status" value="1"/>
</dbReference>
<comment type="caution">
    <text evidence="12">The sequence shown here is derived from an EMBL/GenBank/DDBJ whole genome shotgun (WGS) entry which is preliminary data.</text>
</comment>
<evidence type="ECO:0000256" key="6">
    <source>
        <dbReference type="ARBA" id="ARBA00022741"/>
    </source>
</evidence>
<dbReference type="PROSITE" id="PS50893">
    <property type="entry name" value="ABC_TRANSPORTER_2"/>
    <property type="match status" value="2"/>
</dbReference>
<evidence type="ECO:0000256" key="5">
    <source>
        <dbReference type="ARBA" id="ARBA00022737"/>
    </source>
</evidence>
<dbReference type="EMBL" id="AZAC01000056">
    <property type="protein sequence ID" value="KIX11332.1"/>
    <property type="molecule type" value="Genomic_DNA"/>
</dbReference>
<dbReference type="RefSeq" id="WP_044351892.1">
    <property type="nucleotide sequence ID" value="NZ_AZAC01000056.1"/>
</dbReference>
<keyword evidence="9" id="KW-0472">Membrane</keyword>
<dbReference type="InterPro" id="IPR017871">
    <property type="entry name" value="ABC_transporter-like_CS"/>
</dbReference>
<keyword evidence="7 12" id="KW-0067">ATP-binding</keyword>
<dbReference type="SMART" id="SM00382">
    <property type="entry name" value="AAA"/>
    <property type="match status" value="2"/>
</dbReference>
<protein>
    <submittedName>
        <fullName evidence="12">ABC transporter ATP-binding protein</fullName>
    </submittedName>
</protein>
<evidence type="ECO:0000256" key="4">
    <source>
        <dbReference type="ARBA" id="ARBA00022475"/>
    </source>
</evidence>
<dbReference type="CDD" id="cd03225">
    <property type="entry name" value="ABC_cobalt_CbiO_domain1"/>
    <property type="match status" value="1"/>
</dbReference>
<dbReference type="PATRIC" id="fig|1429043.3.peg.5028"/>
<evidence type="ECO:0000256" key="2">
    <source>
        <dbReference type="ARBA" id="ARBA00005417"/>
    </source>
</evidence>
<accession>A0A0D2G8U2</accession>
<name>A0A0D2G8U2_9BACT</name>
<keyword evidence="6" id="KW-0547">Nucleotide-binding</keyword>
<dbReference type="GO" id="GO:0043190">
    <property type="term" value="C:ATP-binding cassette (ABC) transporter complex"/>
    <property type="evidence" value="ECO:0007669"/>
    <property type="project" value="TreeGrafter"/>
</dbReference>
<dbReference type="InterPro" id="IPR003439">
    <property type="entry name" value="ABC_transporter-like_ATP-bd"/>
</dbReference>